<accession>A0A7D5L859</accession>
<reference evidence="5 6" key="1">
    <citation type="submission" date="2020-06" db="EMBL/GenBank/DDBJ databases">
        <title>NJ-3-1, isolated from saline soil.</title>
        <authorList>
            <person name="Cui H.L."/>
            <person name="Shi X."/>
        </authorList>
    </citation>
    <scope>NUCLEOTIDE SEQUENCE [LARGE SCALE GENOMIC DNA]</scope>
    <source>
        <strain evidence="5 6">NJ-3-1</strain>
    </source>
</reference>
<evidence type="ECO:0000256" key="2">
    <source>
        <dbReference type="ARBA" id="ARBA00022679"/>
    </source>
</evidence>
<dbReference type="PANTHER" id="PTHR43300:SF10">
    <property type="entry name" value="2,3,4,5-TETRAHYDROPYRIDINE-2,6-DICARBOXYLATE N-ACETYLTRANSFERASE"/>
    <property type="match status" value="1"/>
</dbReference>
<dbReference type="PROSITE" id="PS00101">
    <property type="entry name" value="HEXAPEP_TRANSFERASES"/>
    <property type="match status" value="1"/>
</dbReference>
<protein>
    <submittedName>
        <fullName evidence="5">N-acetyltransferase</fullName>
    </submittedName>
</protein>
<dbReference type="InterPro" id="IPR001451">
    <property type="entry name" value="Hexapep"/>
</dbReference>
<dbReference type="CDD" id="cd03358">
    <property type="entry name" value="LbH_WxcM_N_like"/>
    <property type="match status" value="1"/>
</dbReference>
<dbReference type="SUPFAM" id="SSF51161">
    <property type="entry name" value="Trimeric LpxA-like enzymes"/>
    <property type="match status" value="1"/>
</dbReference>
<dbReference type="Pfam" id="PF14602">
    <property type="entry name" value="Hexapep_2"/>
    <property type="match status" value="1"/>
</dbReference>
<sequence>MTGYVAGTDSQIDADATVGYPDEGDGENTVIGANATVRAGTIIYDGVDIGDDFTTGHNAVVREDTRMGDDVLVGSETVVDGRCTIGSEVSMQTGVYVPPKTRIHDGVFLGPHAVLTNDPYPLRQDVDLEGPTIHEGASVGANATVLPGVTVGENAFVAAGAVVTEDVPADTLAVGVPAEHEPLPDDLEGGNLDR</sequence>
<keyword evidence="3" id="KW-0220">Diaminopimelate biosynthesis</keyword>
<dbReference type="RefSeq" id="WP_179266979.1">
    <property type="nucleotide sequence ID" value="NZ_CP058579.1"/>
</dbReference>
<evidence type="ECO:0000256" key="1">
    <source>
        <dbReference type="ARBA" id="ARBA00022605"/>
    </source>
</evidence>
<name>A0A7D5L859_9EURY</name>
<dbReference type="AlphaFoldDB" id="A0A7D5L859"/>
<gene>
    <name evidence="5" type="ORF">HUG12_00945</name>
</gene>
<dbReference type="Pfam" id="PF00132">
    <property type="entry name" value="Hexapep"/>
    <property type="match status" value="1"/>
</dbReference>
<dbReference type="InterPro" id="IPR011004">
    <property type="entry name" value="Trimer_LpxA-like_sf"/>
</dbReference>
<dbReference type="Proteomes" id="UP000509626">
    <property type="component" value="Chromosome"/>
</dbReference>
<keyword evidence="4" id="KW-0457">Lysine biosynthesis</keyword>
<dbReference type="GeneID" id="56035982"/>
<keyword evidence="2 5" id="KW-0808">Transferase</keyword>
<keyword evidence="6" id="KW-1185">Reference proteome</keyword>
<dbReference type="Gene3D" id="2.160.10.10">
    <property type="entry name" value="Hexapeptide repeat proteins"/>
    <property type="match status" value="1"/>
</dbReference>
<proteinExistence type="predicted"/>
<dbReference type="GO" id="GO:0009085">
    <property type="term" value="P:lysine biosynthetic process"/>
    <property type="evidence" value="ECO:0007669"/>
    <property type="project" value="UniProtKB-KW"/>
</dbReference>
<evidence type="ECO:0000313" key="6">
    <source>
        <dbReference type="Proteomes" id="UP000509626"/>
    </source>
</evidence>
<dbReference type="OrthoDB" id="200265at2157"/>
<dbReference type="InterPro" id="IPR018357">
    <property type="entry name" value="Hexapep_transf_CS"/>
</dbReference>
<dbReference type="InterPro" id="IPR050179">
    <property type="entry name" value="Trans_hexapeptide_repeat"/>
</dbReference>
<keyword evidence="1" id="KW-0028">Amino-acid biosynthesis</keyword>
<dbReference type="PANTHER" id="PTHR43300">
    <property type="entry name" value="ACETYLTRANSFERASE"/>
    <property type="match status" value="1"/>
</dbReference>
<evidence type="ECO:0000256" key="4">
    <source>
        <dbReference type="ARBA" id="ARBA00023154"/>
    </source>
</evidence>
<dbReference type="EMBL" id="CP058579">
    <property type="protein sequence ID" value="QLG60393.1"/>
    <property type="molecule type" value="Genomic_DNA"/>
</dbReference>
<organism evidence="5 6">
    <name type="scientific">Halorarum salinum</name>
    <dbReference type="NCBI Taxonomy" id="2743089"/>
    <lineage>
        <taxon>Archaea</taxon>
        <taxon>Methanobacteriati</taxon>
        <taxon>Methanobacteriota</taxon>
        <taxon>Stenosarchaea group</taxon>
        <taxon>Halobacteria</taxon>
        <taxon>Halobacteriales</taxon>
        <taxon>Haloferacaceae</taxon>
        <taxon>Halorarum</taxon>
    </lineage>
</organism>
<dbReference type="GO" id="GO:0016740">
    <property type="term" value="F:transferase activity"/>
    <property type="evidence" value="ECO:0007669"/>
    <property type="project" value="UniProtKB-KW"/>
</dbReference>
<evidence type="ECO:0000313" key="5">
    <source>
        <dbReference type="EMBL" id="QLG60393.1"/>
    </source>
</evidence>
<dbReference type="GO" id="GO:0019877">
    <property type="term" value="P:diaminopimelate biosynthetic process"/>
    <property type="evidence" value="ECO:0007669"/>
    <property type="project" value="UniProtKB-KW"/>
</dbReference>
<dbReference type="KEGG" id="halu:HUG12_00945"/>
<evidence type="ECO:0000256" key="3">
    <source>
        <dbReference type="ARBA" id="ARBA00022915"/>
    </source>
</evidence>